<name>A0ABR6XDY6_9BURK</name>
<keyword evidence="4 7" id="KW-1133">Transmembrane helix</keyword>
<keyword evidence="6" id="KW-0175">Coiled coil</keyword>
<evidence type="ECO:0000256" key="3">
    <source>
        <dbReference type="ARBA" id="ARBA00022692"/>
    </source>
</evidence>
<dbReference type="RefSeq" id="WP_190478262.1">
    <property type="nucleotide sequence ID" value="NZ_JACOFT010000002.1"/>
</dbReference>
<evidence type="ECO:0000313" key="9">
    <source>
        <dbReference type="EMBL" id="MBC3811115.1"/>
    </source>
</evidence>
<dbReference type="PANTHER" id="PTHR32309">
    <property type="entry name" value="TYROSINE-PROTEIN KINASE"/>
    <property type="match status" value="1"/>
</dbReference>
<organism evidence="9 10">
    <name type="scientific">Undibacterium aquatile</name>
    <dbReference type="NCBI Taxonomy" id="1537398"/>
    <lineage>
        <taxon>Bacteria</taxon>
        <taxon>Pseudomonadati</taxon>
        <taxon>Pseudomonadota</taxon>
        <taxon>Betaproteobacteria</taxon>
        <taxon>Burkholderiales</taxon>
        <taxon>Oxalobacteraceae</taxon>
        <taxon>Undibacterium</taxon>
    </lineage>
</organism>
<dbReference type="EMBL" id="JACOFT010000002">
    <property type="protein sequence ID" value="MBC3811115.1"/>
    <property type="molecule type" value="Genomic_DNA"/>
</dbReference>
<accession>A0ABR6XDY6</accession>
<evidence type="ECO:0000256" key="4">
    <source>
        <dbReference type="ARBA" id="ARBA00022989"/>
    </source>
</evidence>
<feature type="transmembrane region" description="Helical" evidence="7">
    <location>
        <begin position="27"/>
        <end position="47"/>
    </location>
</feature>
<evidence type="ECO:0000256" key="1">
    <source>
        <dbReference type="ARBA" id="ARBA00004651"/>
    </source>
</evidence>
<gene>
    <name evidence="9" type="ORF">H8K26_06635</name>
</gene>
<comment type="subcellular location">
    <subcellularLocation>
        <location evidence="1">Cell membrane</location>
        <topology evidence="1">Multi-pass membrane protein</topology>
    </subcellularLocation>
</comment>
<evidence type="ECO:0000313" key="10">
    <source>
        <dbReference type="Proteomes" id="UP000637632"/>
    </source>
</evidence>
<feature type="coiled-coil region" evidence="6">
    <location>
        <begin position="183"/>
        <end position="257"/>
    </location>
</feature>
<evidence type="ECO:0000256" key="6">
    <source>
        <dbReference type="SAM" id="Coils"/>
    </source>
</evidence>
<dbReference type="Pfam" id="PF02706">
    <property type="entry name" value="Wzz"/>
    <property type="match status" value="1"/>
</dbReference>
<protein>
    <recommendedName>
        <fullName evidence="8">Polysaccharide chain length determinant N-terminal domain-containing protein</fullName>
    </recommendedName>
</protein>
<keyword evidence="10" id="KW-1185">Reference proteome</keyword>
<evidence type="ECO:0000256" key="7">
    <source>
        <dbReference type="SAM" id="Phobius"/>
    </source>
</evidence>
<keyword evidence="3 7" id="KW-0812">Transmembrane</keyword>
<dbReference type="InterPro" id="IPR050445">
    <property type="entry name" value="Bact_polysacc_biosynth/exp"/>
</dbReference>
<keyword evidence="2" id="KW-1003">Cell membrane</keyword>
<evidence type="ECO:0000259" key="8">
    <source>
        <dbReference type="Pfam" id="PF02706"/>
    </source>
</evidence>
<comment type="caution">
    <text evidence="9">The sequence shown here is derived from an EMBL/GenBank/DDBJ whole genome shotgun (WGS) entry which is preliminary data.</text>
</comment>
<evidence type="ECO:0000256" key="2">
    <source>
        <dbReference type="ARBA" id="ARBA00022475"/>
    </source>
</evidence>
<feature type="domain" description="Polysaccharide chain length determinant N-terminal" evidence="8">
    <location>
        <begin position="16"/>
        <end position="101"/>
    </location>
</feature>
<reference evidence="9 10" key="1">
    <citation type="submission" date="2020-08" db="EMBL/GenBank/DDBJ databases">
        <title>Novel species isolated from subtropical streams in China.</title>
        <authorList>
            <person name="Lu H."/>
        </authorList>
    </citation>
    <scope>NUCLEOTIDE SEQUENCE [LARGE SCALE GENOMIC DNA]</scope>
    <source>
        <strain evidence="9 10">CCTCC AB 2015119</strain>
    </source>
</reference>
<dbReference type="PANTHER" id="PTHR32309:SF13">
    <property type="entry name" value="FERRIC ENTEROBACTIN TRANSPORT PROTEIN FEPE"/>
    <property type="match status" value="1"/>
</dbReference>
<sequence>MNKMKNPSVELILSFTQIGAMLRARRYLIFIVTMIAVLGAGVTSMLLPKTYVATADIFIDYRVNDPIGGRQFHPLQDESYLQTQFDVIKSVQVAERVIAELHLQNSADSRRLIARYGEQGGLRALAESIAKNIEVAPHKNSRVIGIQYSAGTPQHAKEVVNAVVKSYIDLSLEMMNAPARARKDQYNAQLETLSRQMDEIQKKLTAYQQEFQIVDVDERADLESRQMSALSTKLMEIQLQKLEAQAKRQSLEKLLKQGNLNSDIPEIAGIGHISGLKAALISLDTQLANAKTTLGVRHPRYIAIQDERKALMDKLEKESATAFQSQLTVESRLAQQEKVMEAELAGYQKKTFENKKHRDVISSYQRQLDSVQKVYNAAIQKFDELLMTSNVVISNATVMQWAELPEKHAKPLLKNNLVFGLIAGLMLGLSLAFLLELMHRKVRCLEDLEREFDVPVMAQVGFHERLLDKDVNIGRIAERKTHA</sequence>
<dbReference type="Proteomes" id="UP000637632">
    <property type="component" value="Unassembled WGS sequence"/>
</dbReference>
<keyword evidence="5 7" id="KW-0472">Membrane</keyword>
<evidence type="ECO:0000256" key="5">
    <source>
        <dbReference type="ARBA" id="ARBA00023136"/>
    </source>
</evidence>
<proteinExistence type="predicted"/>
<feature type="transmembrane region" description="Helical" evidence="7">
    <location>
        <begin position="417"/>
        <end position="435"/>
    </location>
</feature>
<dbReference type="InterPro" id="IPR003856">
    <property type="entry name" value="LPS_length_determ_N"/>
</dbReference>